<dbReference type="PANTHER" id="PTHR31793:SF24">
    <property type="entry name" value="LONG-CHAIN ACYL-COA THIOESTERASE FADM"/>
    <property type="match status" value="1"/>
</dbReference>
<dbReference type="GO" id="GO:0047617">
    <property type="term" value="F:fatty acyl-CoA hydrolase activity"/>
    <property type="evidence" value="ECO:0007669"/>
    <property type="project" value="TreeGrafter"/>
</dbReference>
<evidence type="ECO:0000313" key="1">
    <source>
        <dbReference type="EMBL" id="TDP41422.1"/>
    </source>
</evidence>
<dbReference type="SUPFAM" id="SSF54637">
    <property type="entry name" value="Thioesterase/thiol ester dehydrase-isomerase"/>
    <property type="match status" value="1"/>
</dbReference>
<comment type="caution">
    <text evidence="1">The sequence shown here is derived from an EMBL/GenBank/DDBJ whole genome shotgun (WGS) entry which is preliminary data.</text>
</comment>
<dbReference type="PANTHER" id="PTHR31793">
    <property type="entry name" value="4-HYDROXYBENZOYL-COA THIOESTERASE FAMILY MEMBER"/>
    <property type="match status" value="1"/>
</dbReference>
<dbReference type="InterPro" id="IPR029069">
    <property type="entry name" value="HotDog_dom_sf"/>
</dbReference>
<proteinExistence type="predicted"/>
<reference evidence="1 2" key="1">
    <citation type="submission" date="2019-03" db="EMBL/GenBank/DDBJ databases">
        <title>Genomic Encyclopedia of Type Strains, Phase IV (KMG-IV): sequencing the most valuable type-strain genomes for metagenomic binning, comparative biology and taxonomic classification.</title>
        <authorList>
            <person name="Goeker M."/>
        </authorList>
    </citation>
    <scope>NUCLEOTIDE SEQUENCE [LARGE SCALE GENOMIC DNA]</scope>
    <source>
        <strain evidence="1 2">DSM 44496</strain>
    </source>
</reference>
<evidence type="ECO:0000313" key="2">
    <source>
        <dbReference type="Proteomes" id="UP000295087"/>
    </source>
</evidence>
<dbReference type="Pfam" id="PF13279">
    <property type="entry name" value="4HBT_2"/>
    <property type="match status" value="1"/>
</dbReference>
<keyword evidence="1" id="KW-0378">Hydrolase</keyword>
<protein>
    <submittedName>
        <fullName evidence="1">Acyl-CoA thioester hydrolase</fullName>
    </submittedName>
</protein>
<dbReference type="Gene3D" id="3.10.129.10">
    <property type="entry name" value="Hotdog Thioesterase"/>
    <property type="match status" value="1"/>
</dbReference>
<gene>
    <name evidence="1" type="ORF">DFR75_101521</name>
</gene>
<dbReference type="AlphaFoldDB" id="A0A4R6PSF0"/>
<accession>A0A4R6PSF0</accession>
<dbReference type="EMBL" id="SNXK01000001">
    <property type="protein sequence ID" value="TDP41422.1"/>
    <property type="molecule type" value="Genomic_DNA"/>
</dbReference>
<keyword evidence="2" id="KW-1185">Reference proteome</keyword>
<dbReference type="RefSeq" id="WP_067492950.1">
    <property type="nucleotide sequence ID" value="NZ_JBHXPO010000001.1"/>
</dbReference>
<sequence>MTENALPFRVRIPVRVSDLDLQQHVTGAAYQQFADHARFACVGAAGVSVPDMLADGIGPVNLELTVRYLRELRAGDTVEVDCRWEWGTGKTYRVEHELRRDDGELAATVSYLSGMLDLTERKLLHEPKRIWAERASEPGLLGLP</sequence>
<dbReference type="Proteomes" id="UP000295087">
    <property type="component" value="Unassembled WGS sequence"/>
</dbReference>
<organism evidence="1 2">
    <name type="scientific">Nocardia ignorata</name>
    <dbReference type="NCBI Taxonomy" id="145285"/>
    <lineage>
        <taxon>Bacteria</taxon>
        <taxon>Bacillati</taxon>
        <taxon>Actinomycetota</taxon>
        <taxon>Actinomycetes</taxon>
        <taxon>Mycobacteriales</taxon>
        <taxon>Nocardiaceae</taxon>
        <taxon>Nocardia</taxon>
    </lineage>
</organism>
<dbReference type="InterPro" id="IPR050563">
    <property type="entry name" value="4-hydroxybenzoyl-CoA_TE"/>
</dbReference>
<dbReference type="CDD" id="cd00586">
    <property type="entry name" value="4HBT"/>
    <property type="match status" value="1"/>
</dbReference>
<name>A0A4R6PSF0_NOCIG</name>